<dbReference type="EMBL" id="CP104965">
    <property type="protein sequence ID" value="UXN68451.1"/>
    <property type="molecule type" value="Genomic_DNA"/>
</dbReference>
<gene>
    <name evidence="2" type="ORF">N8A98_14405</name>
</gene>
<evidence type="ECO:0000256" key="1">
    <source>
        <dbReference type="SAM" id="MobiDB-lite"/>
    </source>
</evidence>
<keyword evidence="3" id="KW-1185">Reference proteome</keyword>
<proteinExistence type="predicted"/>
<accession>A0ABY6CB24</accession>
<organism evidence="2 3">
    <name type="scientific">Devosia neptuniae</name>
    <dbReference type="NCBI Taxonomy" id="191302"/>
    <lineage>
        <taxon>Bacteria</taxon>
        <taxon>Pseudomonadati</taxon>
        <taxon>Pseudomonadota</taxon>
        <taxon>Alphaproteobacteria</taxon>
        <taxon>Hyphomicrobiales</taxon>
        <taxon>Devosiaceae</taxon>
        <taxon>Devosia</taxon>
    </lineage>
</organism>
<dbReference type="Proteomes" id="UP001061862">
    <property type="component" value="Chromosome"/>
</dbReference>
<evidence type="ECO:0000313" key="3">
    <source>
        <dbReference type="Proteomes" id="UP001061862"/>
    </source>
</evidence>
<feature type="region of interest" description="Disordered" evidence="1">
    <location>
        <begin position="89"/>
        <end position="123"/>
    </location>
</feature>
<sequence length="123" mass="13680">MANPEPELLLEWTVDIDRISRLAREAFRTDMPDPWTRIEAECVIQLIDAELVAMANRQSRGEPVEATIRHLKRLRTETALALKTLEVVERHQEPDPAPEQAAFPVSDGAMARPPQSAASIAGS</sequence>
<dbReference type="RefSeq" id="WP_262166327.1">
    <property type="nucleotide sequence ID" value="NZ_CP104965.1"/>
</dbReference>
<reference evidence="2 3" key="1">
    <citation type="submission" date="2022-09" db="EMBL/GenBank/DDBJ databases">
        <title>Interaction between co-microsymbionts with complementary sets of symbiotic genes in legume-rhizobium systems.</title>
        <authorList>
            <person name="Safronova V."/>
            <person name="Sazanova A."/>
            <person name="Afonin A."/>
            <person name="Chirak E."/>
        </authorList>
    </citation>
    <scope>NUCLEOTIDE SEQUENCE [LARGE SCALE GENOMIC DNA]</scope>
    <source>
        <strain evidence="2 3">A18/4-1</strain>
    </source>
</reference>
<name>A0ABY6CB24_9HYPH</name>
<protein>
    <submittedName>
        <fullName evidence="2">Uncharacterized protein</fullName>
    </submittedName>
</protein>
<evidence type="ECO:0000313" key="2">
    <source>
        <dbReference type="EMBL" id="UXN68451.1"/>
    </source>
</evidence>